<accession>A0A381PLU0</accession>
<proteinExistence type="predicted"/>
<name>A0A381PLU0_9ZZZZ</name>
<gene>
    <name evidence="1" type="ORF">METZ01_LOCUS20428</name>
</gene>
<dbReference type="AlphaFoldDB" id="A0A381PLU0"/>
<dbReference type="EMBL" id="UINC01001016">
    <property type="protein sequence ID" value="SUZ67574.1"/>
    <property type="molecule type" value="Genomic_DNA"/>
</dbReference>
<organism evidence="1">
    <name type="scientific">marine metagenome</name>
    <dbReference type="NCBI Taxonomy" id="408172"/>
    <lineage>
        <taxon>unclassified sequences</taxon>
        <taxon>metagenomes</taxon>
        <taxon>ecological metagenomes</taxon>
    </lineage>
</organism>
<sequence>MVPFESLPDESRLWVFAVERTLEGGDQETFLGFVDQFLETWAAHGVPLICGRDFRRGRFLLVAVDEASAPPSGCSIDAMVGVLKDQERRLGMQILDNTPVWFVAAGEVQRTSRPEFSRLAEEGAVGPETVVFDNTVTRLKDARAGRWEGPARRSWHQRVFFKHSGAAQAGTSHP</sequence>
<evidence type="ECO:0000313" key="1">
    <source>
        <dbReference type="EMBL" id="SUZ67574.1"/>
    </source>
</evidence>
<protein>
    <recommendedName>
        <fullName evidence="2">ABC transporter ATPase</fullName>
    </recommendedName>
</protein>
<reference evidence="1" key="1">
    <citation type="submission" date="2018-05" db="EMBL/GenBank/DDBJ databases">
        <authorList>
            <person name="Lanie J.A."/>
            <person name="Ng W.-L."/>
            <person name="Kazmierczak K.M."/>
            <person name="Andrzejewski T.M."/>
            <person name="Davidsen T.M."/>
            <person name="Wayne K.J."/>
            <person name="Tettelin H."/>
            <person name="Glass J.I."/>
            <person name="Rusch D."/>
            <person name="Podicherti R."/>
            <person name="Tsui H.-C.T."/>
            <person name="Winkler M.E."/>
        </authorList>
    </citation>
    <scope>NUCLEOTIDE SEQUENCE</scope>
</reference>
<evidence type="ECO:0008006" key="2">
    <source>
        <dbReference type="Google" id="ProtNLM"/>
    </source>
</evidence>